<evidence type="ECO:0000256" key="2">
    <source>
        <dbReference type="ARBA" id="ARBA00011738"/>
    </source>
</evidence>
<dbReference type="InterPro" id="IPR020867">
    <property type="entry name" value="THF_DH/CycHdrlase_CS"/>
</dbReference>
<keyword evidence="4 13" id="KW-0028">Amino-acid biosynthesis</keyword>
<dbReference type="InterPro" id="IPR000672">
    <property type="entry name" value="THF_DH/CycHdrlase"/>
</dbReference>
<dbReference type="PROSITE" id="PS00767">
    <property type="entry name" value="THF_DHG_CYH_2"/>
    <property type="match status" value="1"/>
</dbReference>
<dbReference type="SUPFAM" id="SSF53223">
    <property type="entry name" value="Aminoacid dehydrogenase-like, N-terminal domain"/>
    <property type="match status" value="1"/>
</dbReference>
<feature type="domain" description="Tetrahydrofolate dehydrogenase/cyclohydrolase catalytic" evidence="14">
    <location>
        <begin position="15"/>
        <end position="130"/>
    </location>
</feature>
<dbReference type="EMBL" id="LOIC01000044">
    <property type="protein sequence ID" value="OCA55181.1"/>
    <property type="molecule type" value="Genomic_DNA"/>
</dbReference>
<dbReference type="AlphaFoldDB" id="A0A1B8YJ73"/>
<dbReference type="EC" id="3.5.4.9" evidence="13"/>
<keyword evidence="8 13" id="KW-0560">Oxidoreductase</keyword>
<evidence type="ECO:0000256" key="12">
    <source>
        <dbReference type="ARBA" id="ARBA00036357"/>
    </source>
</evidence>
<comment type="caution">
    <text evidence="16">The sequence shown here is derived from an EMBL/GenBank/DDBJ whole genome shotgun (WGS) entry which is preliminary data.</text>
</comment>
<feature type="binding site" evidence="13">
    <location>
        <position position="241"/>
    </location>
    <ligand>
        <name>NADP(+)</name>
        <dbReference type="ChEBI" id="CHEBI:58349"/>
    </ligand>
</feature>
<evidence type="ECO:0000256" key="1">
    <source>
        <dbReference type="ARBA" id="ARBA00004777"/>
    </source>
</evidence>
<evidence type="ECO:0000256" key="5">
    <source>
        <dbReference type="ARBA" id="ARBA00022755"/>
    </source>
</evidence>
<dbReference type="GO" id="GO:0004488">
    <property type="term" value="F:methylenetetrahydrofolate dehydrogenase (NADP+) activity"/>
    <property type="evidence" value="ECO:0007669"/>
    <property type="project" value="UniProtKB-UniRule"/>
</dbReference>
<dbReference type="PRINTS" id="PR00085">
    <property type="entry name" value="THFDHDRGNASE"/>
</dbReference>
<dbReference type="Gene3D" id="3.40.50.10860">
    <property type="entry name" value="Leucine Dehydrogenase, chain A, domain 1"/>
    <property type="match status" value="1"/>
</dbReference>
<dbReference type="InterPro" id="IPR036291">
    <property type="entry name" value="NAD(P)-bd_dom_sf"/>
</dbReference>
<accession>A0A1B8YJ73</accession>
<dbReference type="SUPFAM" id="SSF51735">
    <property type="entry name" value="NAD(P)-binding Rossmann-fold domains"/>
    <property type="match status" value="1"/>
</dbReference>
<dbReference type="Pfam" id="PF02882">
    <property type="entry name" value="THF_DHG_CYH_C"/>
    <property type="match status" value="1"/>
</dbReference>
<dbReference type="Gene3D" id="3.40.50.720">
    <property type="entry name" value="NAD(P)-binding Rossmann-like Domain"/>
    <property type="match status" value="1"/>
</dbReference>
<evidence type="ECO:0000313" key="17">
    <source>
        <dbReference type="Proteomes" id="UP000092665"/>
    </source>
</evidence>
<dbReference type="GO" id="GO:0005829">
    <property type="term" value="C:cytosol"/>
    <property type="evidence" value="ECO:0007669"/>
    <property type="project" value="TreeGrafter"/>
</dbReference>
<evidence type="ECO:0000259" key="14">
    <source>
        <dbReference type="Pfam" id="PF00763"/>
    </source>
</evidence>
<gene>
    <name evidence="13 16" type="primary">folD</name>
    <name evidence="16" type="ORF">Phpb_01800</name>
</gene>
<keyword evidence="10 13" id="KW-0486">Methionine biosynthesis</keyword>
<keyword evidence="9 13" id="KW-0368">Histidine biosynthesis</keyword>
<keyword evidence="17" id="KW-1185">Reference proteome</keyword>
<dbReference type="CDD" id="cd01080">
    <property type="entry name" value="NAD_bind_m-THF_DH_Cyclohyd"/>
    <property type="match status" value="1"/>
</dbReference>
<dbReference type="PATRIC" id="fig|29488.15.peg.1961"/>
<dbReference type="Pfam" id="PF00763">
    <property type="entry name" value="THF_DHG_CYH"/>
    <property type="match status" value="1"/>
</dbReference>
<keyword evidence="6 13" id="KW-0378">Hydrolase</keyword>
<dbReference type="EC" id="1.5.1.5" evidence="13"/>
<evidence type="ECO:0000256" key="4">
    <source>
        <dbReference type="ARBA" id="ARBA00022605"/>
    </source>
</evidence>
<proteinExistence type="inferred from homology"/>
<evidence type="ECO:0000256" key="7">
    <source>
        <dbReference type="ARBA" id="ARBA00022857"/>
    </source>
</evidence>
<reference evidence="17" key="1">
    <citation type="submission" date="2015-11" db="EMBL/GenBank/DDBJ databases">
        <authorList>
            <person name="Tobias N.J."/>
            <person name="Mishra B."/>
            <person name="Gupta D.K."/>
            <person name="Thines M."/>
            <person name="Stinear T.P."/>
            <person name="Bode H.B."/>
        </authorList>
    </citation>
    <scope>NUCLEOTIDE SEQUENCE [LARGE SCALE GENOMIC DNA]</scope>
    <source>
        <strain evidence="17">PB45.5</strain>
    </source>
</reference>
<dbReference type="PANTHER" id="PTHR48099">
    <property type="entry name" value="C-1-TETRAHYDROFOLATE SYNTHASE, CYTOPLASMIC-RELATED"/>
    <property type="match status" value="1"/>
</dbReference>
<comment type="pathway">
    <text evidence="1 13">One-carbon metabolism; tetrahydrofolate interconversion.</text>
</comment>
<dbReference type="Proteomes" id="UP000092665">
    <property type="component" value="Unassembled WGS sequence"/>
</dbReference>
<comment type="catalytic activity">
    <reaction evidence="12 13">
        <text>(6R)-5,10-methenyltetrahydrofolate + H2O = (6R)-10-formyltetrahydrofolate + H(+)</text>
        <dbReference type="Rhea" id="RHEA:23700"/>
        <dbReference type="ChEBI" id="CHEBI:15377"/>
        <dbReference type="ChEBI" id="CHEBI:15378"/>
        <dbReference type="ChEBI" id="CHEBI:57455"/>
        <dbReference type="ChEBI" id="CHEBI:195366"/>
        <dbReference type="EC" id="3.5.4.9"/>
    </reaction>
</comment>
<protein>
    <recommendedName>
        <fullName evidence="13">Bifunctional protein FolD</fullName>
    </recommendedName>
    <domain>
        <recommendedName>
            <fullName evidence="13">Methylenetetrahydrofolate dehydrogenase</fullName>
            <ecNumber evidence="13">1.5.1.5</ecNumber>
        </recommendedName>
    </domain>
    <domain>
        <recommendedName>
            <fullName evidence="13">Methenyltetrahydrofolate cyclohydrolase</fullName>
            <ecNumber evidence="13">3.5.4.9</ecNumber>
        </recommendedName>
    </domain>
</protein>
<comment type="caution">
    <text evidence="13">Lacks conserved residue(s) required for the propagation of feature annotation.</text>
</comment>
<evidence type="ECO:0000256" key="13">
    <source>
        <dbReference type="HAMAP-Rule" id="MF_01576"/>
    </source>
</evidence>
<dbReference type="FunFam" id="3.40.50.10860:FF:000001">
    <property type="entry name" value="Bifunctional protein FolD"/>
    <property type="match status" value="1"/>
</dbReference>
<keyword evidence="11 13" id="KW-0511">Multifunctional enzyme</keyword>
<comment type="catalytic activity">
    <reaction evidence="13">
        <text>(6R)-5,10-methylene-5,6,7,8-tetrahydrofolate + NADP(+) = (6R)-5,10-methenyltetrahydrofolate + NADPH</text>
        <dbReference type="Rhea" id="RHEA:22812"/>
        <dbReference type="ChEBI" id="CHEBI:15636"/>
        <dbReference type="ChEBI" id="CHEBI:57455"/>
        <dbReference type="ChEBI" id="CHEBI:57783"/>
        <dbReference type="ChEBI" id="CHEBI:58349"/>
        <dbReference type="EC" id="1.5.1.5"/>
    </reaction>
</comment>
<dbReference type="GO" id="GO:0009086">
    <property type="term" value="P:methionine biosynthetic process"/>
    <property type="evidence" value="ECO:0007669"/>
    <property type="project" value="UniProtKB-KW"/>
</dbReference>
<feature type="binding site" evidence="13">
    <location>
        <begin position="175"/>
        <end position="177"/>
    </location>
    <ligand>
        <name>NADP(+)</name>
        <dbReference type="ChEBI" id="CHEBI:58349"/>
    </ligand>
</feature>
<keyword evidence="5 13" id="KW-0658">Purine biosynthesis</keyword>
<evidence type="ECO:0000256" key="3">
    <source>
        <dbReference type="ARBA" id="ARBA00022563"/>
    </source>
</evidence>
<comment type="similarity">
    <text evidence="13">Belongs to the tetrahydrofolate dehydrogenase/cyclohydrolase family.</text>
</comment>
<comment type="function">
    <text evidence="13">Catalyzes the oxidation of 5,10-methylenetetrahydrofolate to 5,10-methenyltetrahydrofolate and then the hydrolysis of 5,10-methenyltetrahydrofolate to 10-formyltetrahydrofolate.</text>
</comment>
<dbReference type="GO" id="GO:0000105">
    <property type="term" value="P:L-histidine biosynthetic process"/>
    <property type="evidence" value="ECO:0007669"/>
    <property type="project" value="UniProtKB-KW"/>
</dbReference>
<keyword evidence="7 13" id="KW-0521">NADP</keyword>
<dbReference type="NCBIfam" id="NF010783">
    <property type="entry name" value="PRK14186.1"/>
    <property type="match status" value="1"/>
</dbReference>
<dbReference type="PROSITE" id="PS00766">
    <property type="entry name" value="THF_DHG_CYH_1"/>
    <property type="match status" value="1"/>
</dbReference>
<organism evidence="16 17">
    <name type="scientific">Photorhabdus namnaonensis</name>
    <dbReference type="NCBI Taxonomy" id="1851568"/>
    <lineage>
        <taxon>Bacteria</taxon>
        <taxon>Pseudomonadati</taxon>
        <taxon>Pseudomonadota</taxon>
        <taxon>Gammaproteobacteria</taxon>
        <taxon>Enterobacterales</taxon>
        <taxon>Morganellaceae</taxon>
        <taxon>Photorhabdus</taxon>
    </lineage>
</organism>
<evidence type="ECO:0000313" key="16">
    <source>
        <dbReference type="EMBL" id="OCA55181.1"/>
    </source>
</evidence>
<evidence type="ECO:0000256" key="10">
    <source>
        <dbReference type="ARBA" id="ARBA00023167"/>
    </source>
</evidence>
<evidence type="ECO:0000259" key="15">
    <source>
        <dbReference type="Pfam" id="PF02882"/>
    </source>
</evidence>
<name>A0A1B8YJ73_9GAMM</name>
<dbReference type="PANTHER" id="PTHR48099:SF5">
    <property type="entry name" value="C-1-TETRAHYDROFOLATE SYNTHASE, CYTOPLASMIC"/>
    <property type="match status" value="1"/>
</dbReference>
<dbReference type="GO" id="GO:0006164">
    <property type="term" value="P:purine nucleotide biosynthetic process"/>
    <property type="evidence" value="ECO:0007669"/>
    <property type="project" value="UniProtKB-KW"/>
</dbReference>
<dbReference type="InterPro" id="IPR046346">
    <property type="entry name" value="Aminoacid_DH-like_N_sf"/>
</dbReference>
<dbReference type="NCBIfam" id="NF008058">
    <property type="entry name" value="PRK10792.1"/>
    <property type="match status" value="1"/>
</dbReference>
<dbReference type="InterPro" id="IPR020630">
    <property type="entry name" value="THF_DH/CycHdrlase_cat_dom"/>
</dbReference>
<dbReference type="GO" id="GO:0004477">
    <property type="term" value="F:methenyltetrahydrofolate cyclohydrolase activity"/>
    <property type="evidence" value="ECO:0007669"/>
    <property type="project" value="UniProtKB-UniRule"/>
</dbReference>
<dbReference type="GO" id="GO:0035999">
    <property type="term" value="P:tetrahydrofolate interconversion"/>
    <property type="evidence" value="ECO:0007669"/>
    <property type="project" value="UniProtKB-UniRule"/>
</dbReference>
<evidence type="ECO:0000256" key="9">
    <source>
        <dbReference type="ARBA" id="ARBA00023102"/>
    </source>
</evidence>
<evidence type="ECO:0000256" key="11">
    <source>
        <dbReference type="ARBA" id="ARBA00023268"/>
    </source>
</evidence>
<evidence type="ECO:0000256" key="6">
    <source>
        <dbReference type="ARBA" id="ARBA00022801"/>
    </source>
</evidence>
<feature type="domain" description="Tetrahydrofolate dehydrogenase/cyclohydrolase NAD(P)-binding" evidence="15">
    <location>
        <begin position="149"/>
        <end position="290"/>
    </location>
</feature>
<dbReference type="UniPathway" id="UPA00193"/>
<evidence type="ECO:0000256" key="8">
    <source>
        <dbReference type="ARBA" id="ARBA00023002"/>
    </source>
</evidence>
<comment type="subunit">
    <text evidence="2 13">Homodimer.</text>
</comment>
<keyword evidence="3 13" id="KW-0554">One-carbon metabolism</keyword>
<sequence length="300" mass="32726">MFDLWIYSYMPAKIIDGKTIAQTIRSEVAVRVQQRVAAGRRAPGLAVVLVGENPASQIYVASKRRACEEVGFVSRSYDLPDTTSEAELLNLIDQLNNDSEIDGILVQLPLPAGIDNVKVLERIQPDKDVDGFHPYNIGRLCQRAPKLRPCTPRGIATLLERCGINTYGLNAVVIGASNIVGRPMSLELLLAGCTTTVTHRFTKDLRHHVEHADLLIVAVGKPNFIPGEWIKPGAIVIDVGINRLEDGKVIGDVDFETALERASWISPVPGGVGPMTVATLIQNTLQACEEYHDVETIEGC</sequence>
<dbReference type="InterPro" id="IPR020631">
    <property type="entry name" value="THF_DH/CycHdrlase_NAD-bd_dom"/>
</dbReference>
<dbReference type="FunFam" id="3.40.50.720:FF:000006">
    <property type="entry name" value="Bifunctional protein FolD"/>
    <property type="match status" value="1"/>
</dbReference>
<dbReference type="HAMAP" id="MF_01576">
    <property type="entry name" value="THF_DHG_CYH"/>
    <property type="match status" value="1"/>
</dbReference>